<organism evidence="1 2">
    <name type="scientific">Trypanosoma equiperdum</name>
    <dbReference type="NCBI Taxonomy" id="5694"/>
    <lineage>
        <taxon>Eukaryota</taxon>
        <taxon>Discoba</taxon>
        <taxon>Euglenozoa</taxon>
        <taxon>Kinetoplastea</taxon>
        <taxon>Metakinetoplastina</taxon>
        <taxon>Trypanosomatida</taxon>
        <taxon>Trypanosomatidae</taxon>
        <taxon>Trypanosoma</taxon>
    </lineage>
</organism>
<reference evidence="1" key="1">
    <citation type="submission" date="2016-09" db="EMBL/GenBank/DDBJ databases">
        <authorList>
            <person name="Hebert L."/>
            <person name="Moumen B."/>
        </authorList>
    </citation>
    <scope>NUCLEOTIDE SEQUENCE [LARGE SCALE GENOMIC DNA]</scope>
    <source>
        <strain evidence="1">OVI</strain>
    </source>
</reference>
<evidence type="ECO:0000313" key="1">
    <source>
        <dbReference type="EMBL" id="SCU70626.1"/>
    </source>
</evidence>
<protein>
    <submittedName>
        <fullName evidence="1">Uncharacterized protein</fullName>
    </submittedName>
</protein>
<accession>A0A1G4IEC0</accession>
<dbReference type="VEuPathDB" id="TriTrypDB:TEOVI_000220000"/>
<proteinExistence type="predicted"/>
<keyword evidence="2" id="KW-1185">Reference proteome</keyword>
<dbReference type="RefSeq" id="XP_067081401.1">
    <property type="nucleotide sequence ID" value="XM_067225300.1"/>
</dbReference>
<name>A0A1G4IEC0_TRYEQ</name>
<dbReference type="EMBL" id="CZPT02001506">
    <property type="protein sequence ID" value="SCU70626.1"/>
    <property type="molecule type" value="Genomic_DNA"/>
</dbReference>
<dbReference type="AlphaFoldDB" id="A0A1G4IEC0"/>
<evidence type="ECO:0000313" key="2">
    <source>
        <dbReference type="Proteomes" id="UP000195570"/>
    </source>
</evidence>
<dbReference type="GeneID" id="92376140"/>
<dbReference type="Proteomes" id="UP000195570">
    <property type="component" value="Unassembled WGS sequence"/>
</dbReference>
<comment type="caution">
    <text evidence="1">The sequence shown here is derived from an EMBL/GenBank/DDBJ whole genome shotgun (WGS) entry which is preliminary data.</text>
</comment>
<gene>
    <name evidence="1" type="ORF">TEOVI_000220000</name>
</gene>
<sequence length="335" mass="37373">MKEVKGENEFLSCNVELSEGVEDIADALKLWEDQLYAVEPLLAISLKLQHLQDTTRGIVASLATSKKKLLQSTRCHKYKRQYLLKMEDTPKKETALSDFSSPDPIDEYVRLHKCKRARDVNVNVNANANTDAGDVSLSVTAEEHQTCVEALLRWVDESMPSVAEPHLTASRKKLVALLTKGESHGKAKPTKETLSNADAFCSKHWAYYAEQLHAAHNDEYAALRRVCATDIGERIRSQMKWEQSQSNSVHVVTPAASAGGLQRSFTQLLGAKDALADCQKAVTVLLSLLGGALDEYDEQTHNVIKREEAFWNNVRIAECESEALRSLSLRVKKHC</sequence>